<dbReference type="Proteomes" id="UP000255529">
    <property type="component" value="Unassembled WGS sequence"/>
</dbReference>
<dbReference type="SUPFAM" id="SSF49584">
    <property type="entry name" value="Periplasmic chaperone C-domain"/>
    <property type="match status" value="1"/>
</dbReference>
<dbReference type="AlphaFoldDB" id="A0A2X2JMP8"/>
<feature type="domain" description="Pili assembly chaperone N-terminal" evidence="7">
    <location>
        <begin position="24"/>
        <end position="134"/>
    </location>
</feature>
<keyword evidence="4" id="KW-0574">Periplasm</keyword>
<sequence>MFRTLLLATLAHFLLFSNALAGTLRLETSVVVVNADTGEGTLSIKNEDTIPLLLITKLENLPEDPESMLLVTPPVARIEPTNSQVVRFLLKKSTTLKTERMMRVSFESVAPKELGKVRIGINQNIPVIIRPLNLPQDDQPWKHLDWQLSGDQMTVTNPSPYVVRLAQTMQLVPAGTVIFPRAYLLPGESLKIAVPPKAKNATSVKIEPASLYGYILPPYEMKIKSN</sequence>
<dbReference type="PANTHER" id="PTHR30251:SF3">
    <property type="entry name" value="FIMBRIAL CHAPARONE PROTEIN"/>
    <property type="match status" value="1"/>
</dbReference>
<dbReference type="Pfam" id="PF00345">
    <property type="entry name" value="PapD_N"/>
    <property type="match status" value="1"/>
</dbReference>
<feature type="chain" id="PRO_5030061432" evidence="6">
    <location>
        <begin position="22"/>
        <end position="226"/>
    </location>
</feature>
<dbReference type="InterPro" id="IPR008962">
    <property type="entry name" value="PapD-like_sf"/>
</dbReference>
<accession>A0A2X2JMP8</accession>
<evidence type="ECO:0000256" key="3">
    <source>
        <dbReference type="ARBA" id="ARBA00022729"/>
    </source>
</evidence>
<organism evidence="8 9">
    <name type="scientific">Serratia quinivorans</name>
    <dbReference type="NCBI Taxonomy" id="137545"/>
    <lineage>
        <taxon>Bacteria</taxon>
        <taxon>Pseudomonadati</taxon>
        <taxon>Pseudomonadota</taxon>
        <taxon>Gammaproteobacteria</taxon>
        <taxon>Enterobacterales</taxon>
        <taxon>Yersiniaceae</taxon>
        <taxon>Serratia</taxon>
    </lineage>
</organism>
<dbReference type="InterPro" id="IPR050643">
    <property type="entry name" value="Periplasmic_pilus_chap"/>
</dbReference>
<dbReference type="InterPro" id="IPR001829">
    <property type="entry name" value="Pili_assmbl_chaperone_bac"/>
</dbReference>
<dbReference type="RefSeq" id="WP_112364190.1">
    <property type="nucleotide sequence ID" value="NZ_CAMKUF010000003.1"/>
</dbReference>
<dbReference type="EMBL" id="UGYN01000002">
    <property type="protein sequence ID" value="SUI69715.1"/>
    <property type="molecule type" value="Genomic_DNA"/>
</dbReference>
<evidence type="ECO:0000256" key="6">
    <source>
        <dbReference type="SAM" id="SignalP"/>
    </source>
</evidence>
<evidence type="ECO:0000313" key="9">
    <source>
        <dbReference type="Proteomes" id="UP000255529"/>
    </source>
</evidence>
<dbReference type="SUPFAM" id="SSF49354">
    <property type="entry name" value="PapD-like"/>
    <property type="match status" value="1"/>
</dbReference>
<dbReference type="GO" id="GO:0071555">
    <property type="term" value="P:cell wall organization"/>
    <property type="evidence" value="ECO:0007669"/>
    <property type="project" value="InterPro"/>
</dbReference>
<dbReference type="InterPro" id="IPR036316">
    <property type="entry name" value="Pili_assmbl_chap_C_dom_sf"/>
</dbReference>
<dbReference type="Gene3D" id="2.60.40.10">
    <property type="entry name" value="Immunoglobulins"/>
    <property type="match status" value="2"/>
</dbReference>
<evidence type="ECO:0000256" key="2">
    <source>
        <dbReference type="ARBA" id="ARBA00007399"/>
    </source>
</evidence>
<comment type="subcellular location">
    <subcellularLocation>
        <location evidence="1">Periplasm</location>
    </subcellularLocation>
</comment>
<dbReference type="PANTHER" id="PTHR30251">
    <property type="entry name" value="PILUS ASSEMBLY CHAPERONE"/>
    <property type="match status" value="1"/>
</dbReference>
<keyword evidence="5" id="KW-0143">Chaperone</keyword>
<dbReference type="GeneID" id="74952461"/>
<protein>
    <submittedName>
        <fullName evidence="8">Putative fimbrial chaperone protein</fullName>
    </submittedName>
</protein>
<evidence type="ECO:0000259" key="7">
    <source>
        <dbReference type="Pfam" id="PF00345"/>
    </source>
</evidence>
<keyword evidence="3 6" id="KW-0732">Signal</keyword>
<dbReference type="InterPro" id="IPR016147">
    <property type="entry name" value="Pili_assmbl_chaperone_N"/>
</dbReference>
<comment type="similarity">
    <text evidence="2">Belongs to the periplasmic pilus chaperone family.</text>
</comment>
<reference evidence="8 9" key="1">
    <citation type="submission" date="2018-06" db="EMBL/GenBank/DDBJ databases">
        <authorList>
            <consortium name="Pathogen Informatics"/>
            <person name="Doyle S."/>
        </authorList>
    </citation>
    <scope>NUCLEOTIDE SEQUENCE [LARGE SCALE GENOMIC DNA]</scope>
    <source>
        <strain evidence="8 9">NCTC11544</strain>
    </source>
</reference>
<evidence type="ECO:0000256" key="1">
    <source>
        <dbReference type="ARBA" id="ARBA00004418"/>
    </source>
</evidence>
<evidence type="ECO:0000256" key="5">
    <source>
        <dbReference type="ARBA" id="ARBA00023186"/>
    </source>
</evidence>
<evidence type="ECO:0000313" key="8">
    <source>
        <dbReference type="EMBL" id="SUI69715.1"/>
    </source>
</evidence>
<name>A0A2X2JMP8_9GAMM</name>
<evidence type="ECO:0000256" key="4">
    <source>
        <dbReference type="ARBA" id="ARBA00022764"/>
    </source>
</evidence>
<dbReference type="PRINTS" id="PR00969">
    <property type="entry name" value="CHAPERONPILI"/>
</dbReference>
<dbReference type="InterPro" id="IPR013783">
    <property type="entry name" value="Ig-like_fold"/>
</dbReference>
<feature type="signal peptide" evidence="6">
    <location>
        <begin position="1"/>
        <end position="21"/>
    </location>
</feature>
<dbReference type="GO" id="GO:0030288">
    <property type="term" value="C:outer membrane-bounded periplasmic space"/>
    <property type="evidence" value="ECO:0007669"/>
    <property type="project" value="InterPro"/>
</dbReference>
<proteinExistence type="inferred from homology"/>
<dbReference type="NCBIfam" id="NF007392">
    <property type="entry name" value="PRK09918.1"/>
    <property type="match status" value="1"/>
</dbReference>
<gene>
    <name evidence="8" type="ORF">NCTC11544_03070</name>
</gene>